<reference evidence="1 2" key="1">
    <citation type="submission" date="2017-04" db="EMBL/GenBank/DDBJ databases">
        <title>Isolation of lytic bacteriophages infecting Pseudomonas strains for biocontrol of fish and shrimp spoilage during chilled storage.</title>
        <authorList>
            <person name="Yang Z."/>
            <person name="Tao X."/>
            <person name="Gao L."/>
            <person name="Rao S."/>
        </authorList>
    </citation>
    <scope>NUCLEOTIDE SEQUENCE [LARGE SCALE GENOMIC DNA]</scope>
</reference>
<gene>
    <name evidence="1" type="ORF">PspYZU01_60</name>
</gene>
<evidence type="ECO:0000313" key="2">
    <source>
        <dbReference type="Proteomes" id="UP000248142"/>
    </source>
</evidence>
<proteinExistence type="predicted"/>
<evidence type="ECO:0000313" key="1">
    <source>
        <dbReference type="EMBL" id="ASD51945.1"/>
    </source>
</evidence>
<organism evidence="1 2">
    <name type="scientific">Pseudomonas phage PspYZU01</name>
    <dbReference type="NCBI Taxonomy" id="1983555"/>
    <lineage>
        <taxon>Viruses</taxon>
        <taxon>Duplodnaviria</taxon>
        <taxon>Heunggongvirae</taxon>
        <taxon>Uroviricota</taxon>
        <taxon>Caudoviricetes</taxon>
        <taxon>Casjensviridae</taxon>
        <taxon>Phobosvirus</taxon>
        <taxon>Phobosvirus PspYZU01</taxon>
    </lineage>
</organism>
<accession>A0A2U7N2F0</accession>
<keyword evidence="2" id="KW-1185">Reference proteome</keyword>
<sequence>MSKTRKPKPMTRREKLMHLQEVHDLSNTEVGELLDRTEKTVRIWRCVGGADIPTHMLELLEVRLAKRAEKLAAKRSK</sequence>
<dbReference type="EMBL" id="KY971609">
    <property type="protein sequence ID" value="ASD51945.1"/>
    <property type="molecule type" value="Genomic_DNA"/>
</dbReference>
<protein>
    <submittedName>
        <fullName evidence="1">Uncharacterized protein</fullName>
    </submittedName>
</protein>
<dbReference type="Proteomes" id="UP000248142">
    <property type="component" value="Segment"/>
</dbReference>
<name>A0A2U7N2F0_9CAUD</name>